<keyword evidence="1" id="KW-0812">Transmembrane</keyword>
<sequence>MNDEEVMIKLENQSVRILNIEHCIENLEKGNQAMHDLVLSVNELAINMKNMLQEQKDQGERLKKLEGEPVEQLKSVRLTVLTAIISALAGTFVTGLIAVISGYI</sequence>
<dbReference type="AlphaFoldDB" id="A0A7G9GHF8"/>
<evidence type="ECO:0000313" key="3">
    <source>
        <dbReference type="Proteomes" id="UP000515860"/>
    </source>
</evidence>
<keyword evidence="3" id="KW-1185">Reference proteome</keyword>
<accession>A0A7G9GHF8</accession>
<dbReference type="RefSeq" id="WP_118648658.1">
    <property type="nucleotide sequence ID" value="NZ_CP060635.1"/>
</dbReference>
<protein>
    <submittedName>
        <fullName evidence="2">Uncharacterized protein</fullName>
    </submittedName>
</protein>
<evidence type="ECO:0000313" key="2">
    <source>
        <dbReference type="EMBL" id="QNM10240.1"/>
    </source>
</evidence>
<feature type="transmembrane region" description="Helical" evidence="1">
    <location>
        <begin position="78"/>
        <end position="103"/>
    </location>
</feature>
<keyword evidence="1" id="KW-1133">Transmembrane helix</keyword>
<dbReference type="Proteomes" id="UP000515860">
    <property type="component" value="Chromosome"/>
</dbReference>
<dbReference type="EMBL" id="CP060635">
    <property type="protein sequence ID" value="QNM10240.1"/>
    <property type="molecule type" value="Genomic_DNA"/>
</dbReference>
<proteinExistence type="predicted"/>
<reference evidence="2 3" key="1">
    <citation type="submission" date="2020-08" db="EMBL/GenBank/DDBJ databases">
        <authorList>
            <person name="Liu C."/>
            <person name="Sun Q."/>
        </authorList>
    </citation>
    <scope>NUCLEOTIDE SEQUENCE [LARGE SCALE GENOMIC DNA]</scope>
    <source>
        <strain evidence="2 3">NSJ-29</strain>
    </source>
</reference>
<evidence type="ECO:0000256" key="1">
    <source>
        <dbReference type="SAM" id="Phobius"/>
    </source>
</evidence>
<gene>
    <name evidence="2" type="ORF">H9Q79_08250</name>
</gene>
<dbReference type="KEGG" id="whj:H9Q79_08250"/>
<organism evidence="2 3">
    <name type="scientific">Wansuia hejianensis</name>
    <dbReference type="NCBI Taxonomy" id="2763667"/>
    <lineage>
        <taxon>Bacteria</taxon>
        <taxon>Bacillati</taxon>
        <taxon>Bacillota</taxon>
        <taxon>Clostridia</taxon>
        <taxon>Lachnospirales</taxon>
        <taxon>Lachnospiraceae</taxon>
        <taxon>Wansuia</taxon>
    </lineage>
</organism>
<name>A0A7G9GHF8_9FIRM</name>
<keyword evidence="1" id="KW-0472">Membrane</keyword>